<proteinExistence type="predicted"/>
<keyword evidence="1" id="KW-0732">Signal</keyword>
<protein>
    <submittedName>
        <fullName evidence="2">Uncharacterized protein</fullName>
    </submittedName>
</protein>
<evidence type="ECO:0000256" key="1">
    <source>
        <dbReference type="SAM" id="SignalP"/>
    </source>
</evidence>
<evidence type="ECO:0000313" key="3">
    <source>
        <dbReference type="Proteomes" id="UP000199312"/>
    </source>
</evidence>
<organism evidence="2 3">
    <name type="scientific">Lutibacter maritimus</name>
    <dbReference type="NCBI Taxonomy" id="593133"/>
    <lineage>
        <taxon>Bacteria</taxon>
        <taxon>Pseudomonadati</taxon>
        <taxon>Bacteroidota</taxon>
        <taxon>Flavobacteriia</taxon>
        <taxon>Flavobacteriales</taxon>
        <taxon>Flavobacteriaceae</taxon>
        <taxon>Lutibacter</taxon>
    </lineage>
</organism>
<feature type="signal peptide" evidence="1">
    <location>
        <begin position="1"/>
        <end position="20"/>
    </location>
</feature>
<feature type="chain" id="PRO_5011578940" evidence="1">
    <location>
        <begin position="21"/>
        <end position="117"/>
    </location>
</feature>
<dbReference type="EMBL" id="FOZP01000001">
    <property type="protein sequence ID" value="SFS30664.1"/>
    <property type="molecule type" value="Genomic_DNA"/>
</dbReference>
<name>A0A1I6NRZ4_9FLAO</name>
<accession>A0A1I6NRZ4</accession>
<evidence type="ECO:0000313" key="2">
    <source>
        <dbReference type="EMBL" id="SFS30664.1"/>
    </source>
</evidence>
<dbReference type="AlphaFoldDB" id="A0A1I6NRZ4"/>
<sequence>MKASRLLVCIIGMMMFTVCGTVTTTAANKSDVINVIDDSFINEAIVTNNVLMHQFTLDLYDMNDVFILINSYPLAIEFDCLDKSVFKQNWNQSFKIHATQKNADFLVSKYRCPRDNI</sequence>
<keyword evidence="3" id="KW-1185">Reference proteome</keyword>
<dbReference type="Proteomes" id="UP000199312">
    <property type="component" value="Unassembled WGS sequence"/>
</dbReference>
<gene>
    <name evidence="2" type="ORF">SAMN04488006_0466</name>
</gene>
<reference evidence="3" key="1">
    <citation type="submission" date="2016-10" db="EMBL/GenBank/DDBJ databases">
        <authorList>
            <person name="Varghese N."/>
            <person name="Submissions S."/>
        </authorList>
    </citation>
    <scope>NUCLEOTIDE SEQUENCE [LARGE SCALE GENOMIC DNA]</scope>
    <source>
        <strain evidence="3">DSM 24450</strain>
    </source>
</reference>